<dbReference type="Pfam" id="PF08872">
    <property type="entry name" value="KGK"/>
    <property type="match status" value="1"/>
</dbReference>
<protein>
    <recommendedName>
        <fullName evidence="3">KGK family protein</fullName>
    </recommendedName>
</protein>
<evidence type="ECO:0000313" key="2">
    <source>
        <dbReference type="Proteomes" id="UP001526143"/>
    </source>
</evidence>
<reference evidence="1 2" key="1">
    <citation type="submission" date="2022-10" db="EMBL/GenBank/DDBJ databases">
        <title>Identification of biosynthetic pathway for the production of the potent trypsin inhibitor radiosumin.</title>
        <authorList>
            <person name="Fewer D.P."/>
            <person name="Delbaje E."/>
            <person name="Ouyang X."/>
            <person name="Agostino P.D."/>
            <person name="Wahlsten M."/>
            <person name="Jokela J."/>
            <person name="Permi P."/>
            <person name="Haapaniemi E."/>
            <person name="Koistinen H."/>
        </authorList>
    </citation>
    <scope>NUCLEOTIDE SEQUENCE [LARGE SCALE GENOMIC DNA]</scope>
    <source>
        <strain evidence="1 2">NIES-515</strain>
    </source>
</reference>
<organism evidence="1 2">
    <name type="scientific">Plectonema radiosum NIES-515</name>
    <dbReference type="NCBI Taxonomy" id="2986073"/>
    <lineage>
        <taxon>Bacteria</taxon>
        <taxon>Bacillati</taxon>
        <taxon>Cyanobacteriota</taxon>
        <taxon>Cyanophyceae</taxon>
        <taxon>Oscillatoriophycideae</taxon>
        <taxon>Oscillatoriales</taxon>
        <taxon>Microcoleaceae</taxon>
        <taxon>Plectonema</taxon>
    </lineage>
</organism>
<comment type="caution">
    <text evidence="1">The sequence shown here is derived from an EMBL/GenBank/DDBJ whole genome shotgun (WGS) entry which is preliminary data.</text>
</comment>
<sequence length="67" mass="7987">MREKKIFMQEVYCEVLNLGSKGWKKGKLRFKISVEFYLEEEDLEYPLRGGDRQKNPCLNFWCAIAPL</sequence>
<evidence type="ECO:0008006" key="3">
    <source>
        <dbReference type="Google" id="ProtNLM"/>
    </source>
</evidence>
<evidence type="ECO:0000313" key="1">
    <source>
        <dbReference type="EMBL" id="MCV3215189.1"/>
    </source>
</evidence>
<accession>A0ABT3B1D9</accession>
<proteinExistence type="predicted"/>
<dbReference type="Proteomes" id="UP001526143">
    <property type="component" value="Unassembled WGS sequence"/>
</dbReference>
<dbReference type="InterPro" id="IPR014971">
    <property type="entry name" value="KGK"/>
</dbReference>
<dbReference type="EMBL" id="JAOWRF010000250">
    <property type="protein sequence ID" value="MCV3215189.1"/>
    <property type="molecule type" value="Genomic_DNA"/>
</dbReference>
<name>A0ABT3B1D9_9CYAN</name>
<keyword evidence="2" id="KW-1185">Reference proteome</keyword>
<gene>
    <name evidence="1" type="ORF">OGM63_17000</name>
</gene>